<dbReference type="InterPro" id="IPR001647">
    <property type="entry name" value="HTH_TetR"/>
</dbReference>
<dbReference type="AlphaFoldDB" id="A0A8J3IJJ9"/>
<dbReference type="InterPro" id="IPR009057">
    <property type="entry name" value="Homeodomain-like_sf"/>
</dbReference>
<dbReference type="SUPFAM" id="SSF46689">
    <property type="entry name" value="Homeodomain-like"/>
    <property type="match status" value="1"/>
</dbReference>
<evidence type="ECO:0000313" key="4">
    <source>
        <dbReference type="EMBL" id="GHO92614.1"/>
    </source>
</evidence>
<keyword evidence="5" id="KW-1185">Reference proteome</keyword>
<proteinExistence type="predicted"/>
<reference evidence="4" key="1">
    <citation type="submission" date="2020-10" db="EMBL/GenBank/DDBJ databases">
        <title>Taxonomic study of unclassified bacteria belonging to the class Ktedonobacteria.</title>
        <authorList>
            <person name="Yabe S."/>
            <person name="Wang C.M."/>
            <person name="Zheng Y."/>
            <person name="Sakai Y."/>
            <person name="Cavaletti L."/>
            <person name="Monciardini P."/>
            <person name="Donadio S."/>
        </authorList>
    </citation>
    <scope>NUCLEOTIDE SEQUENCE</scope>
    <source>
        <strain evidence="4">ID150040</strain>
    </source>
</reference>
<dbReference type="PROSITE" id="PS01081">
    <property type="entry name" value="HTH_TETR_1"/>
    <property type="match status" value="1"/>
</dbReference>
<dbReference type="InterPro" id="IPR023772">
    <property type="entry name" value="DNA-bd_HTH_TetR-type_CS"/>
</dbReference>
<dbReference type="InterPro" id="IPR050624">
    <property type="entry name" value="HTH-type_Tx_Regulator"/>
</dbReference>
<dbReference type="PANTHER" id="PTHR43479">
    <property type="entry name" value="ACREF/ENVCD OPERON REPRESSOR-RELATED"/>
    <property type="match status" value="1"/>
</dbReference>
<evidence type="ECO:0000259" key="3">
    <source>
        <dbReference type="PROSITE" id="PS50977"/>
    </source>
</evidence>
<gene>
    <name evidence="4" type="ORF">KSF_026620</name>
</gene>
<dbReference type="PRINTS" id="PR00455">
    <property type="entry name" value="HTHTETR"/>
</dbReference>
<evidence type="ECO:0000256" key="2">
    <source>
        <dbReference type="PROSITE-ProRule" id="PRU00335"/>
    </source>
</evidence>
<dbReference type="PROSITE" id="PS50977">
    <property type="entry name" value="HTH_TETR_2"/>
    <property type="match status" value="1"/>
</dbReference>
<feature type="DNA-binding region" description="H-T-H motif" evidence="2">
    <location>
        <begin position="33"/>
        <end position="52"/>
    </location>
</feature>
<name>A0A8J3IJJ9_9CHLR</name>
<protein>
    <recommendedName>
        <fullName evidence="3">HTH tetR-type domain-containing protein</fullName>
    </recommendedName>
</protein>
<feature type="domain" description="HTH tetR-type" evidence="3">
    <location>
        <begin position="10"/>
        <end position="70"/>
    </location>
</feature>
<keyword evidence="1 2" id="KW-0238">DNA-binding</keyword>
<evidence type="ECO:0000256" key="1">
    <source>
        <dbReference type="ARBA" id="ARBA00023125"/>
    </source>
</evidence>
<dbReference type="Gene3D" id="1.10.357.10">
    <property type="entry name" value="Tetracycline Repressor, domain 2"/>
    <property type="match status" value="1"/>
</dbReference>
<comment type="caution">
    <text evidence="4">The sequence shown here is derived from an EMBL/GenBank/DDBJ whole genome shotgun (WGS) entry which is preliminary data.</text>
</comment>
<evidence type="ECO:0000313" key="5">
    <source>
        <dbReference type="Proteomes" id="UP000597444"/>
    </source>
</evidence>
<accession>A0A8J3IJJ9</accession>
<dbReference type="PANTHER" id="PTHR43479:SF11">
    <property type="entry name" value="ACREF_ENVCD OPERON REPRESSOR-RELATED"/>
    <property type="match status" value="1"/>
</dbReference>
<dbReference type="Proteomes" id="UP000597444">
    <property type="component" value="Unassembled WGS sequence"/>
</dbReference>
<dbReference type="EMBL" id="BNJK01000001">
    <property type="protein sequence ID" value="GHO92614.1"/>
    <property type="molecule type" value="Genomic_DNA"/>
</dbReference>
<sequence length="201" mass="22556">MPEKSKGEVQSKRSAILDAARDLFTQKGYEETTIAEIAQAAGVAVGTVYLYFRNKHEILTGASLDLEAGLAQIFLDPTLLDLPFEKVPEVLIEKIFHAGRQKKKHMALLQIDVFSSEDMLQYKKVNAQLTEAISTFLRNAIARGYLAPCDTDMYAQLLYLLGRSVLHQCFAVEKGEREDLYRHSMADLIKRLFSGPPLSMS</sequence>
<dbReference type="RefSeq" id="WP_220203437.1">
    <property type="nucleotide sequence ID" value="NZ_BNJK01000001.1"/>
</dbReference>
<organism evidence="4 5">
    <name type="scientific">Reticulibacter mediterranei</name>
    <dbReference type="NCBI Taxonomy" id="2778369"/>
    <lineage>
        <taxon>Bacteria</taxon>
        <taxon>Bacillati</taxon>
        <taxon>Chloroflexota</taxon>
        <taxon>Ktedonobacteria</taxon>
        <taxon>Ktedonobacterales</taxon>
        <taxon>Reticulibacteraceae</taxon>
        <taxon>Reticulibacter</taxon>
    </lineage>
</organism>
<dbReference type="Pfam" id="PF00440">
    <property type="entry name" value="TetR_N"/>
    <property type="match status" value="1"/>
</dbReference>
<dbReference type="GO" id="GO:0003677">
    <property type="term" value="F:DNA binding"/>
    <property type="evidence" value="ECO:0007669"/>
    <property type="project" value="UniProtKB-UniRule"/>
</dbReference>